<reference evidence="3 4" key="1">
    <citation type="submission" date="2020-09" db="EMBL/GenBank/DDBJ databases">
        <title>De no assembly of potato wild relative species, Solanum commersonii.</title>
        <authorList>
            <person name="Cho K."/>
        </authorList>
    </citation>
    <scope>NUCLEOTIDE SEQUENCE [LARGE SCALE GENOMIC DNA]</scope>
    <source>
        <strain evidence="3">LZ3.2</strain>
        <tissue evidence="3">Leaf</tissue>
    </source>
</reference>
<evidence type="ECO:0000313" key="4">
    <source>
        <dbReference type="Proteomes" id="UP000824120"/>
    </source>
</evidence>
<dbReference type="EMBL" id="JACXVP010000009">
    <property type="protein sequence ID" value="KAG5585984.1"/>
    <property type="molecule type" value="Genomic_DNA"/>
</dbReference>
<dbReference type="Proteomes" id="UP000824120">
    <property type="component" value="Chromosome 9"/>
</dbReference>
<evidence type="ECO:0000256" key="1">
    <source>
        <dbReference type="SAM" id="MobiDB-lite"/>
    </source>
</evidence>
<feature type="compositionally biased region" description="Basic and acidic residues" evidence="1">
    <location>
        <begin position="154"/>
        <end position="168"/>
    </location>
</feature>
<keyword evidence="2" id="KW-0732">Signal</keyword>
<sequence>MFLCLLGVNWVMLKTTLELLSKWEGIGNRGRKEHWWRTIPASIWWTLWKERNSRCFDGHNSYLQKIRTNCNDLYYKPGSASILKASSIPFSPNGPPNACWNCPPITYATPLSPFEDGSATKLIGDEGSPRLSPLVTRRLPFTTLLFLQFKDETHERMGKEKEREKKDAANAISEAMQ</sequence>
<keyword evidence="4" id="KW-1185">Reference proteome</keyword>
<evidence type="ECO:0000313" key="3">
    <source>
        <dbReference type="EMBL" id="KAG5585984.1"/>
    </source>
</evidence>
<dbReference type="OrthoDB" id="696485at2759"/>
<accession>A0A9J5XGF3</accession>
<proteinExistence type="predicted"/>
<protein>
    <submittedName>
        <fullName evidence="3">Uncharacterized protein</fullName>
    </submittedName>
</protein>
<feature type="region of interest" description="Disordered" evidence="1">
    <location>
        <begin position="154"/>
        <end position="177"/>
    </location>
</feature>
<gene>
    <name evidence="3" type="ORF">H5410_046418</name>
</gene>
<comment type="caution">
    <text evidence="3">The sequence shown here is derived from an EMBL/GenBank/DDBJ whole genome shotgun (WGS) entry which is preliminary data.</text>
</comment>
<evidence type="ECO:0000256" key="2">
    <source>
        <dbReference type="SAM" id="SignalP"/>
    </source>
</evidence>
<dbReference type="AlphaFoldDB" id="A0A9J5XGF3"/>
<organism evidence="3 4">
    <name type="scientific">Solanum commersonii</name>
    <name type="common">Commerson's wild potato</name>
    <name type="synonym">Commerson's nightshade</name>
    <dbReference type="NCBI Taxonomy" id="4109"/>
    <lineage>
        <taxon>Eukaryota</taxon>
        <taxon>Viridiplantae</taxon>
        <taxon>Streptophyta</taxon>
        <taxon>Embryophyta</taxon>
        <taxon>Tracheophyta</taxon>
        <taxon>Spermatophyta</taxon>
        <taxon>Magnoliopsida</taxon>
        <taxon>eudicotyledons</taxon>
        <taxon>Gunneridae</taxon>
        <taxon>Pentapetalae</taxon>
        <taxon>asterids</taxon>
        <taxon>lamiids</taxon>
        <taxon>Solanales</taxon>
        <taxon>Solanaceae</taxon>
        <taxon>Solanoideae</taxon>
        <taxon>Solaneae</taxon>
        <taxon>Solanum</taxon>
    </lineage>
</organism>
<name>A0A9J5XGF3_SOLCO</name>
<feature type="signal peptide" evidence="2">
    <location>
        <begin position="1"/>
        <end position="18"/>
    </location>
</feature>
<feature type="chain" id="PRO_5039886181" evidence="2">
    <location>
        <begin position="19"/>
        <end position="177"/>
    </location>
</feature>